<accession>A0A7T2RZA3</accession>
<reference evidence="1 2" key="1">
    <citation type="submission" date="2020-12" db="EMBL/GenBank/DDBJ databases">
        <title>FDA dAtabase for Regulatory Grade micrObial Sequences (FDA-ARGOS): Supporting development and validation of Infectious Disease Dx tests.</title>
        <authorList>
            <person name="Sproer C."/>
            <person name="Gronow S."/>
            <person name="Severitt S."/>
            <person name="Schroder I."/>
            <person name="Tallon L."/>
            <person name="Sadzewicz L."/>
            <person name="Zhao X."/>
            <person name="Boylan J."/>
            <person name="Ott S."/>
            <person name="Bowen H."/>
            <person name="Vavikolanu K."/>
            <person name="Mehta A."/>
            <person name="Aluvathingal J."/>
            <person name="Nadendla S."/>
            <person name="Lowell S."/>
            <person name="Myers T."/>
            <person name="Yan Y."/>
            <person name="Sichtig H."/>
        </authorList>
    </citation>
    <scope>NUCLEOTIDE SEQUENCE [LARGE SCALE GENOMIC DNA]</scope>
    <source>
        <strain evidence="1 2">FDAARGOS_909</strain>
    </source>
</reference>
<dbReference type="AlphaFoldDB" id="A0A7T2RZA3"/>
<organism evidence="1 2">
    <name type="scientific">Delftia acidovorans</name>
    <name type="common">Pseudomonas acidovorans</name>
    <name type="synonym">Comamonas acidovorans</name>
    <dbReference type="NCBI Taxonomy" id="80866"/>
    <lineage>
        <taxon>Bacteria</taxon>
        <taxon>Pseudomonadati</taxon>
        <taxon>Pseudomonadota</taxon>
        <taxon>Betaproteobacteria</taxon>
        <taxon>Burkholderiales</taxon>
        <taxon>Comamonadaceae</taxon>
        <taxon>Delftia</taxon>
    </lineage>
</organism>
<gene>
    <name evidence="1" type="ORF">I6G66_17495</name>
</gene>
<dbReference type="EMBL" id="CP065668">
    <property type="protein sequence ID" value="QPS06109.1"/>
    <property type="molecule type" value="Genomic_DNA"/>
</dbReference>
<proteinExistence type="predicted"/>
<dbReference type="RefSeq" id="WP_197953753.1">
    <property type="nucleotide sequence ID" value="NZ_CP065668.1"/>
</dbReference>
<protein>
    <submittedName>
        <fullName evidence="1">XRE family transcriptional regulator</fullName>
    </submittedName>
</protein>
<evidence type="ECO:0000313" key="1">
    <source>
        <dbReference type="EMBL" id="QPS06109.1"/>
    </source>
</evidence>
<evidence type="ECO:0000313" key="2">
    <source>
        <dbReference type="Proteomes" id="UP000594778"/>
    </source>
</evidence>
<dbReference type="Proteomes" id="UP000594778">
    <property type="component" value="Chromosome"/>
</dbReference>
<name>A0A7T2RZA3_DELAC</name>
<sequence>MQDAKQRFAQKLRDSMQARGYEARPAVLEHEFNSRFWGKPMSQHGVRLWLIGKTMPNARKLAALADWLQVPLEEFLRSPQQVREVREPRSSWSAGLGYEDNELFKIYLRLPVPKRRLARDVILAIARAHDAEEAERAAGS</sequence>